<dbReference type="KEGG" id="tsa:AciPR4_3907"/>
<dbReference type="GO" id="GO:0009331">
    <property type="term" value="C:glycerol-3-phosphate dehydrogenase (FAD) complex"/>
    <property type="evidence" value="ECO:0007669"/>
    <property type="project" value="UniProtKB-UniRule"/>
</dbReference>
<dbReference type="PRINTS" id="PR01001">
    <property type="entry name" value="FADG3PDH"/>
</dbReference>
<evidence type="ECO:0000256" key="1">
    <source>
        <dbReference type="ARBA" id="ARBA00001974"/>
    </source>
</evidence>
<dbReference type="AlphaFoldDB" id="E8V2V9"/>
<dbReference type="HOGENOM" id="CLU_015740_4_1_0"/>
<comment type="similarity">
    <text evidence="2 7">Belongs to the FAD-dependent glycerol-3-phosphate dehydrogenase family.</text>
</comment>
<dbReference type="Proteomes" id="UP000006844">
    <property type="component" value="Chromosome"/>
</dbReference>
<evidence type="ECO:0000313" key="11">
    <source>
        <dbReference type="Proteomes" id="UP000006844"/>
    </source>
</evidence>
<dbReference type="InterPro" id="IPR006076">
    <property type="entry name" value="FAD-dep_OxRdtase"/>
</dbReference>
<protein>
    <recommendedName>
        <fullName evidence="7">Glycerol-3-phosphate dehydrogenase</fullName>
        <ecNumber evidence="7">1.1.5.3</ecNumber>
    </recommendedName>
</protein>
<dbReference type="Gene3D" id="1.10.8.870">
    <property type="entry name" value="Alpha-glycerophosphate oxidase, cap domain"/>
    <property type="match status" value="1"/>
</dbReference>
<dbReference type="SUPFAM" id="SSF51905">
    <property type="entry name" value="FAD/NAD(P)-binding domain"/>
    <property type="match status" value="1"/>
</dbReference>
<dbReference type="GO" id="GO:0046168">
    <property type="term" value="P:glycerol-3-phosphate catabolic process"/>
    <property type="evidence" value="ECO:0007669"/>
    <property type="project" value="TreeGrafter"/>
</dbReference>
<comment type="cofactor">
    <cofactor evidence="1 7">
        <name>FAD</name>
        <dbReference type="ChEBI" id="CHEBI:57692"/>
    </cofactor>
</comment>
<accession>E8V2V9</accession>
<dbReference type="Pfam" id="PF16901">
    <property type="entry name" value="DAO_C"/>
    <property type="match status" value="1"/>
</dbReference>
<dbReference type="EC" id="1.1.5.3" evidence="7"/>
<name>E8V2V9_TERSS</name>
<dbReference type="OrthoDB" id="9766796at2"/>
<dbReference type="Gene3D" id="3.30.9.10">
    <property type="entry name" value="D-Amino Acid Oxidase, subunit A, domain 2"/>
    <property type="match status" value="1"/>
</dbReference>
<keyword evidence="3 7" id="KW-0285">Flavoprotein</keyword>
<keyword evidence="11" id="KW-1185">Reference proteome</keyword>
<dbReference type="PANTHER" id="PTHR11985:SF35">
    <property type="entry name" value="ANAEROBIC GLYCEROL-3-PHOSPHATE DEHYDROGENASE SUBUNIT A"/>
    <property type="match status" value="1"/>
</dbReference>
<dbReference type="GO" id="GO:0004368">
    <property type="term" value="F:glycerol-3-phosphate dehydrogenase (quinone) activity"/>
    <property type="evidence" value="ECO:0007669"/>
    <property type="project" value="UniProtKB-EC"/>
</dbReference>
<evidence type="ECO:0000256" key="3">
    <source>
        <dbReference type="ARBA" id="ARBA00022630"/>
    </source>
</evidence>
<feature type="domain" description="FAD dependent oxidoreductase" evidence="8">
    <location>
        <begin position="19"/>
        <end position="382"/>
    </location>
</feature>
<dbReference type="STRING" id="401053.AciPR4_3907"/>
<feature type="domain" description="Alpha-glycerophosphate oxidase C-terminal" evidence="9">
    <location>
        <begin position="425"/>
        <end position="507"/>
    </location>
</feature>
<sequence>MKREEMLQRIKARGEKPWDIVVIGGGATGVGVAVDAAVRGYDVLLLEREDFGKGTSSRSTKLVHGGVRYLEQGNVSLVMEALKERGLLRQNAPHLVHDLPFVVPNYSWWEAPFYGIGMKIYDLLAAKYSFGKSKILSREETMERLPNIETAGLRGGVVYHDGQFDDTRLLTHLAMTAADHGATLLNYAAVTSLTLGEDGFIQGVIVEERESGETISIAAKSVVNATGIFTDEVRRMAEPDVKAMVAPSQGIHLVFERSFLRGETAIMVPHTSDGRVMFAIPWHGHTVVGTTDTPIDGPSYEPKPFEQEIEFVLETAGLYLSRKPTRADILSIYVGIRPLVKATETSEKGGQTKTSALSRDHTIHIDGSGLLTIVGGKWTTYRHMAEDCVNHATTLGTLPDVPCGTRDLHIHGYLPDAEATLGEMAVYGSDAAAIEALAVASPELAEKLHTSLPYRKAEVVWAVREEMARTLDDVLARRTRALLLNARAAIEVAEDVAKLMARELGRDGAWIAAQVTEFRAMAAQYLPT</sequence>
<evidence type="ECO:0000256" key="5">
    <source>
        <dbReference type="ARBA" id="ARBA00022827"/>
    </source>
</evidence>
<dbReference type="Pfam" id="PF01266">
    <property type="entry name" value="DAO"/>
    <property type="match status" value="1"/>
</dbReference>
<keyword evidence="5" id="KW-0274">FAD</keyword>
<dbReference type="InterPro" id="IPR036188">
    <property type="entry name" value="FAD/NAD-bd_sf"/>
</dbReference>
<dbReference type="RefSeq" id="WP_013570386.1">
    <property type="nucleotide sequence ID" value="NC_014963.1"/>
</dbReference>
<keyword evidence="6 7" id="KW-0560">Oxidoreductase</keyword>
<dbReference type="GO" id="GO:0006071">
    <property type="term" value="P:glycerol metabolic process"/>
    <property type="evidence" value="ECO:0007669"/>
    <property type="project" value="UniProtKB-KW"/>
</dbReference>
<dbReference type="InterPro" id="IPR038299">
    <property type="entry name" value="DAO_C_sf"/>
</dbReference>
<keyword evidence="4" id="KW-0319">Glycerol metabolism</keyword>
<evidence type="ECO:0000259" key="9">
    <source>
        <dbReference type="Pfam" id="PF16901"/>
    </source>
</evidence>
<evidence type="ECO:0000256" key="4">
    <source>
        <dbReference type="ARBA" id="ARBA00022798"/>
    </source>
</evidence>
<dbReference type="EMBL" id="CP002467">
    <property type="protein sequence ID" value="ADV84656.1"/>
    <property type="molecule type" value="Genomic_DNA"/>
</dbReference>
<reference evidence="10 11" key="1">
    <citation type="journal article" date="2012" name="Stand. Genomic Sci.">
        <title>Complete genome sequence of Terriglobus saanensis type strain SP1PR4(T), an Acidobacteria from tundra soil.</title>
        <authorList>
            <person name="Rawat S.R."/>
            <person name="Mannisto M.K."/>
            <person name="Starovoytov V."/>
            <person name="Goodwin L."/>
            <person name="Nolan M."/>
            <person name="Hauser L."/>
            <person name="Land M."/>
            <person name="Davenport K.W."/>
            <person name="Woyke T."/>
            <person name="Haggblom M.M."/>
        </authorList>
    </citation>
    <scope>NUCLEOTIDE SEQUENCE</scope>
    <source>
        <strain evidence="11">ATCC BAA-1853 / DSM 23119 / SP1PR4</strain>
    </source>
</reference>
<evidence type="ECO:0000313" key="10">
    <source>
        <dbReference type="EMBL" id="ADV84656.1"/>
    </source>
</evidence>
<dbReference type="PROSITE" id="PS00977">
    <property type="entry name" value="FAD_G3PDH_1"/>
    <property type="match status" value="1"/>
</dbReference>
<gene>
    <name evidence="10" type="ordered locus">AciPR4_3907</name>
</gene>
<dbReference type="PROSITE" id="PS00978">
    <property type="entry name" value="FAD_G3PDH_2"/>
    <property type="match status" value="1"/>
</dbReference>
<organism evidence="10 11">
    <name type="scientific">Terriglobus saanensis (strain ATCC BAA-1853 / DSM 23119 / SP1PR4)</name>
    <dbReference type="NCBI Taxonomy" id="401053"/>
    <lineage>
        <taxon>Bacteria</taxon>
        <taxon>Pseudomonadati</taxon>
        <taxon>Acidobacteriota</taxon>
        <taxon>Terriglobia</taxon>
        <taxon>Terriglobales</taxon>
        <taxon>Acidobacteriaceae</taxon>
        <taxon>Terriglobus</taxon>
    </lineage>
</organism>
<dbReference type="PANTHER" id="PTHR11985">
    <property type="entry name" value="GLYCEROL-3-PHOSPHATE DEHYDROGENASE"/>
    <property type="match status" value="1"/>
</dbReference>
<evidence type="ECO:0000256" key="2">
    <source>
        <dbReference type="ARBA" id="ARBA00007330"/>
    </source>
</evidence>
<dbReference type="eggNOG" id="COG0578">
    <property type="taxonomic scope" value="Bacteria"/>
</dbReference>
<dbReference type="Gene3D" id="3.50.50.60">
    <property type="entry name" value="FAD/NAD(P)-binding domain"/>
    <property type="match status" value="1"/>
</dbReference>
<dbReference type="InterPro" id="IPR000447">
    <property type="entry name" value="G3P_DH_FAD-dep"/>
</dbReference>
<comment type="catalytic activity">
    <reaction evidence="7">
        <text>a quinone + sn-glycerol 3-phosphate = dihydroxyacetone phosphate + a quinol</text>
        <dbReference type="Rhea" id="RHEA:18977"/>
        <dbReference type="ChEBI" id="CHEBI:24646"/>
        <dbReference type="ChEBI" id="CHEBI:57597"/>
        <dbReference type="ChEBI" id="CHEBI:57642"/>
        <dbReference type="ChEBI" id="CHEBI:132124"/>
        <dbReference type="EC" id="1.1.5.3"/>
    </reaction>
</comment>
<evidence type="ECO:0000256" key="6">
    <source>
        <dbReference type="ARBA" id="ARBA00023002"/>
    </source>
</evidence>
<evidence type="ECO:0000259" key="8">
    <source>
        <dbReference type="Pfam" id="PF01266"/>
    </source>
</evidence>
<evidence type="ECO:0000256" key="7">
    <source>
        <dbReference type="RuleBase" id="RU361217"/>
    </source>
</evidence>
<proteinExistence type="inferred from homology"/>
<dbReference type="InterPro" id="IPR031656">
    <property type="entry name" value="DAO_C"/>
</dbReference>